<organism evidence="2 3">
    <name type="scientific">Flavobacterium zepuense</name>
    <dbReference type="NCBI Taxonomy" id="2593302"/>
    <lineage>
        <taxon>Bacteria</taxon>
        <taxon>Pseudomonadati</taxon>
        <taxon>Bacteroidota</taxon>
        <taxon>Flavobacteriia</taxon>
        <taxon>Flavobacteriales</taxon>
        <taxon>Flavobacteriaceae</taxon>
        <taxon>Flavobacterium</taxon>
    </lineage>
</organism>
<gene>
    <name evidence="2" type="ORF">FMM05_09180</name>
</gene>
<dbReference type="SUPFAM" id="SSF81442">
    <property type="entry name" value="Cytochrome c oxidase subunit I-like"/>
    <property type="match status" value="1"/>
</dbReference>
<dbReference type="OrthoDB" id="1376924at2"/>
<keyword evidence="1" id="KW-0812">Transmembrane</keyword>
<accession>A0A552V2H5</accession>
<dbReference type="InterPro" id="IPR036927">
    <property type="entry name" value="Cyt_c_oxase-like_su1_sf"/>
</dbReference>
<reference evidence="2 3" key="1">
    <citation type="submission" date="2019-07" db="EMBL/GenBank/DDBJ databases">
        <title>Flavobacterium sp. nov., isolated from glacier ice.</title>
        <authorList>
            <person name="Liu Q."/>
            <person name="Xin Y.-H."/>
        </authorList>
    </citation>
    <scope>NUCLEOTIDE SEQUENCE [LARGE SCALE GENOMIC DNA]</scope>
    <source>
        <strain evidence="2 3">ZT4R6</strain>
    </source>
</reference>
<feature type="transmembrane region" description="Helical" evidence="1">
    <location>
        <begin position="90"/>
        <end position="106"/>
    </location>
</feature>
<feature type="transmembrane region" description="Helical" evidence="1">
    <location>
        <begin position="118"/>
        <end position="143"/>
    </location>
</feature>
<dbReference type="AlphaFoldDB" id="A0A552V2H5"/>
<evidence type="ECO:0008006" key="4">
    <source>
        <dbReference type="Google" id="ProtNLM"/>
    </source>
</evidence>
<evidence type="ECO:0000313" key="3">
    <source>
        <dbReference type="Proteomes" id="UP000320643"/>
    </source>
</evidence>
<proteinExistence type="predicted"/>
<evidence type="ECO:0000313" key="2">
    <source>
        <dbReference type="EMBL" id="TRW24672.1"/>
    </source>
</evidence>
<dbReference type="EMBL" id="VJVZ01000005">
    <property type="protein sequence ID" value="TRW24672.1"/>
    <property type="molecule type" value="Genomic_DNA"/>
</dbReference>
<keyword evidence="1" id="KW-1133">Transmembrane helix</keyword>
<name>A0A552V2H5_9FLAO</name>
<dbReference type="RefSeq" id="WP_143373076.1">
    <property type="nucleotide sequence ID" value="NZ_VJVZ01000005.1"/>
</dbReference>
<evidence type="ECO:0000256" key="1">
    <source>
        <dbReference type="SAM" id="Phobius"/>
    </source>
</evidence>
<keyword evidence="3" id="KW-1185">Reference proteome</keyword>
<protein>
    <recommendedName>
        <fullName evidence="4">Cytochrome C and Quinol oxidase polypeptide I</fullName>
    </recommendedName>
</protein>
<feature type="transmembrane region" description="Helical" evidence="1">
    <location>
        <begin position="50"/>
        <end position="70"/>
    </location>
</feature>
<dbReference type="Proteomes" id="UP000320643">
    <property type="component" value="Unassembled WGS sequence"/>
</dbReference>
<keyword evidence="1" id="KW-0472">Membrane</keyword>
<dbReference type="Gene3D" id="1.20.210.10">
    <property type="entry name" value="Cytochrome c oxidase-like, subunit I domain"/>
    <property type="match status" value="1"/>
</dbReference>
<comment type="caution">
    <text evidence="2">The sequence shown here is derived from an EMBL/GenBank/DDBJ whole genome shotgun (WGS) entry which is preliminary data.</text>
</comment>
<feature type="transmembrane region" description="Helical" evidence="1">
    <location>
        <begin position="12"/>
        <end position="30"/>
    </location>
</feature>
<sequence>MKIKFKHRADNYFWVTALLIFIVGLFQFMLSNERMMLINIYDTYYVVNKFHFALFCTQFYFLIGAIYWLLYKSKRNINPKLTKLHAKATTGIVFIYLIALPIVNYLDSGILSKGYANLLLVLVIAIFILAQLLLLANIIVGLVKGRNTTN</sequence>